<proteinExistence type="predicted"/>
<dbReference type="PRINTS" id="PR00081">
    <property type="entry name" value="GDHRDH"/>
</dbReference>
<sequence length="250" mass="27241">MREAALITGGGSGIGRALAHVLAGQFDMTVFIVGRRMAKLRETAQPFPKLIHPIAADVASDAGRAAIETGLGQTRLRFLVHNAGVLEPVKPLLAVTLEEWRAHMAVNVEGPLFLTRLLLPRLQKGARILHISSGAAHHAYAGWGAYCTSKAALHMIYRVLKEELAASGILIGSVRPGVVDTPMQDRVRQAAPEVFPALSKFLRLKEEGKLISPQTSAQFIARLLTAVPDDRFGQQEWDIREHSDILPDTQ</sequence>
<evidence type="ECO:0000256" key="1">
    <source>
        <dbReference type="ARBA" id="ARBA00004496"/>
    </source>
</evidence>
<keyword evidence="4" id="KW-0560">Oxidoreductase</keyword>
<dbReference type="Pfam" id="PF00106">
    <property type="entry name" value="adh_short"/>
    <property type="match status" value="1"/>
</dbReference>
<dbReference type="AlphaFoldDB" id="A0A7V5PN86"/>
<evidence type="ECO:0000256" key="4">
    <source>
        <dbReference type="ARBA" id="ARBA00023002"/>
    </source>
</evidence>
<dbReference type="Gene3D" id="3.40.50.720">
    <property type="entry name" value="NAD(P)-binding Rossmann-like Domain"/>
    <property type="match status" value="1"/>
</dbReference>
<reference evidence="5" key="1">
    <citation type="journal article" date="2020" name="mSystems">
        <title>Genome- and Community-Level Interaction Insights into Carbon Utilization and Element Cycling Functions of Hydrothermarchaeota in Hydrothermal Sediment.</title>
        <authorList>
            <person name="Zhou Z."/>
            <person name="Liu Y."/>
            <person name="Xu W."/>
            <person name="Pan J."/>
            <person name="Luo Z.H."/>
            <person name="Li M."/>
        </authorList>
    </citation>
    <scope>NUCLEOTIDE SEQUENCE [LARGE SCALE GENOMIC DNA]</scope>
    <source>
        <strain evidence="5">HyVt-527</strain>
    </source>
</reference>
<dbReference type="PANTHER" id="PTHR44085">
    <property type="entry name" value="SEPIAPTERIN REDUCTASE"/>
    <property type="match status" value="1"/>
</dbReference>
<dbReference type="PANTHER" id="PTHR44085:SF2">
    <property type="entry name" value="SEPIAPTERIN REDUCTASE"/>
    <property type="match status" value="1"/>
</dbReference>
<evidence type="ECO:0000256" key="2">
    <source>
        <dbReference type="ARBA" id="ARBA00022490"/>
    </source>
</evidence>
<comment type="caution">
    <text evidence="5">The sequence shown here is derived from an EMBL/GenBank/DDBJ whole genome shotgun (WGS) entry which is preliminary data.</text>
</comment>
<protein>
    <submittedName>
        <fullName evidence="5">SDR family NAD(P)-dependent oxidoreductase</fullName>
    </submittedName>
</protein>
<comment type="subcellular location">
    <subcellularLocation>
        <location evidence="1">Cytoplasm</location>
    </subcellularLocation>
</comment>
<dbReference type="InterPro" id="IPR036291">
    <property type="entry name" value="NAD(P)-bd_dom_sf"/>
</dbReference>
<dbReference type="EMBL" id="DROD01000227">
    <property type="protein sequence ID" value="HHJ52201.1"/>
    <property type="molecule type" value="Genomic_DNA"/>
</dbReference>
<evidence type="ECO:0000313" key="5">
    <source>
        <dbReference type="EMBL" id="HHJ52201.1"/>
    </source>
</evidence>
<gene>
    <name evidence="5" type="ORF">ENJ89_03310</name>
</gene>
<name>A0A7V5PN86_CALAY</name>
<evidence type="ECO:0000256" key="3">
    <source>
        <dbReference type="ARBA" id="ARBA00022857"/>
    </source>
</evidence>
<organism evidence="5">
    <name type="scientific">Caldithrix abyssi</name>
    <dbReference type="NCBI Taxonomy" id="187145"/>
    <lineage>
        <taxon>Bacteria</taxon>
        <taxon>Pseudomonadati</taxon>
        <taxon>Calditrichota</taxon>
        <taxon>Calditrichia</taxon>
        <taxon>Calditrichales</taxon>
        <taxon>Calditrichaceae</taxon>
        <taxon>Caldithrix</taxon>
    </lineage>
</organism>
<dbReference type="GO" id="GO:0006729">
    <property type="term" value="P:tetrahydrobiopterin biosynthetic process"/>
    <property type="evidence" value="ECO:0007669"/>
    <property type="project" value="TreeGrafter"/>
</dbReference>
<dbReference type="SUPFAM" id="SSF51735">
    <property type="entry name" value="NAD(P)-binding Rossmann-fold domains"/>
    <property type="match status" value="1"/>
</dbReference>
<dbReference type="Proteomes" id="UP000886124">
    <property type="component" value="Unassembled WGS sequence"/>
</dbReference>
<dbReference type="InterPro" id="IPR002347">
    <property type="entry name" value="SDR_fam"/>
</dbReference>
<dbReference type="GO" id="GO:0004757">
    <property type="term" value="F:sepiapterin reductase (NADP+) activity"/>
    <property type="evidence" value="ECO:0007669"/>
    <property type="project" value="TreeGrafter"/>
</dbReference>
<keyword evidence="2" id="KW-0963">Cytoplasm</keyword>
<keyword evidence="3" id="KW-0521">NADP</keyword>
<dbReference type="GO" id="GO:0005737">
    <property type="term" value="C:cytoplasm"/>
    <property type="evidence" value="ECO:0007669"/>
    <property type="project" value="UniProtKB-SubCell"/>
</dbReference>
<dbReference type="InterPro" id="IPR051721">
    <property type="entry name" value="Biopterin_syn/organic_redct"/>
</dbReference>
<accession>A0A7V5PN86</accession>